<gene>
    <name evidence="1" type="ORF">CNR27_01890</name>
</gene>
<dbReference type="Proteomes" id="UP000218968">
    <property type="component" value="Chromosome"/>
</dbReference>
<dbReference type="OrthoDB" id="6059019at2"/>
<keyword evidence="2" id="KW-1185">Reference proteome</keyword>
<evidence type="ECO:0000313" key="1">
    <source>
        <dbReference type="EMBL" id="ATD66350.1"/>
    </source>
</evidence>
<proteinExistence type="predicted"/>
<dbReference type="RefSeq" id="WP_096296680.1">
    <property type="nucleotide sequence ID" value="NZ_CP023406.1"/>
</dbReference>
<organism evidence="1 2">
    <name type="scientific">Luteimonas chenhongjianii</name>
    <dbReference type="NCBI Taxonomy" id="2006110"/>
    <lineage>
        <taxon>Bacteria</taxon>
        <taxon>Pseudomonadati</taxon>
        <taxon>Pseudomonadota</taxon>
        <taxon>Gammaproteobacteria</taxon>
        <taxon>Lysobacterales</taxon>
        <taxon>Lysobacteraceae</taxon>
        <taxon>Luteimonas</taxon>
    </lineage>
</organism>
<name>A0A290XB51_9GAMM</name>
<dbReference type="KEGG" id="lum:CNR27_01890"/>
<evidence type="ECO:0000313" key="2">
    <source>
        <dbReference type="Proteomes" id="UP000218968"/>
    </source>
</evidence>
<protein>
    <submittedName>
        <fullName evidence="1">Uncharacterized protein</fullName>
    </submittedName>
</protein>
<dbReference type="EMBL" id="CP023406">
    <property type="protein sequence ID" value="ATD66350.1"/>
    <property type="molecule type" value="Genomic_DNA"/>
</dbReference>
<reference evidence="2" key="1">
    <citation type="submission" date="2017-09" db="EMBL/GenBank/DDBJ databases">
        <title>Luteimonas liuhanmingii sp.nov., isolated from the intestinal contents of Tibetan Plateau Pika in Yushu, Qinghai Province, China.</title>
        <authorList>
            <person name="Gui Z."/>
        </authorList>
    </citation>
    <scope>NUCLEOTIDE SEQUENCE [LARGE SCALE GENOMIC DNA]</scope>
    <source>
        <strain evidence="2">100111</strain>
    </source>
</reference>
<dbReference type="AlphaFoldDB" id="A0A290XB51"/>
<accession>A0A290XB51</accession>
<sequence>MTHTIQYDMGLRLWVLSDPTGQIIHTYFSRTSALQDRAVRRIIDGGGLLRVRNADGTFVATEAMTSARAVPLSAPTVSEALPLVYA</sequence>